<accession>A0AAW1MS85</accession>
<keyword evidence="3" id="KW-1185">Reference proteome</keyword>
<name>A0AAW1MS85_SAPOF</name>
<gene>
    <name evidence="2" type="ORF">RND81_02G081500</name>
</gene>
<reference evidence="2" key="1">
    <citation type="submission" date="2024-03" db="EMBL/GenBank/DDBJ databases">
        <title>WGS assembly of Saponaria officinalis var. Norfolk2.</title>
        <authorList>
            <person name="Jenkins J."/>
            <person name="Shu S."/>
            <person name="Grimwood J."/>
            <person name="Barry K."/>
            <person name="Goodstein D."/>
            <person name="Schmutz J."/>
            <person name="Leebens-Mack J."/>
            <person name="Osbourn A."/>
        </authorList>
    </citation>
    <scope>NUCLEOTIDE SEQUENCE [LARGE SCALE GENOMIC DNA]</scope>
    <source>
        <strain evidence="2">JIC</strain>
    </source>
</reference>
<protein>
    <submittedName>
        <fullName evidence="2">Uncharacterized protein</fullName>
    </submittedName>
</protein>
<dbReference type="Proteomes" id="UP001443914">
    <property type="component" value="Unassembled WGS sequence"/>
</dbReference>
<keyword evidence="1" id="KW-1133">Transmembrane helix</keyword>
<comment type="caution">
    <text evidence="2">The sequence shown here is derived from an EMBL/GenBank/DDBJ whole genome shotgun (WGS) entry which is preliminary data.</text>
</comment>
<dbReference type="EMBL" id="JBDFQZ010000002">
    <property type="protein sequence ID" value="KAK9748793.1"/>
    <property type="molecule type" value="Genomic_DNA"/>
</dbReference>
<proteinExistence type="predicted"/>
<sequence length="112" mass="13077">MSGKSLLSDCFKVLYIFTINFEFHPLYPQKRRVLFQMILLLIENGKRKKPHCQTVVSRIITFGRVSLNCNDMFFLSISLPCSSQFLFIIINLLPSIFTTIFFSNEKLIHNLP</sequence>
<feature type="transmembrane region" description="Helical" evidence="1">
    <location>
        <begin position="85"/>
        <end position="103"/>
    </location>
</feature>
<evidence type="ECO:0000313" key="2">
    <source>
        <dbReference type="EMBL" id="KAK9748793.1"/>
    </source>
</evidence>
<evidence type="ECO:0000256" key="1">
    <source>
        <dbReference type="SAM" id="Phobius"/>
    </source>
</evidence>
<keyword evidence="1" id="KW-0472">Membrane</keyword>
<evidence type="ECO:0000313" key="3">
    <source>
        <dbReference type="Proteomes" id="UP001443914"/>
    </source>
</evidence>
<dbReference type="AlphaFoldDB" id="A0AAW1MS85"/>
<keyword evidence="1" id="KW-0812">Transmembrane</keyword>
<organism evidence="2 3">
    <name type="scientific">Saponaria officinalis</name>
    <name type="common">Common soapwort</name>
    <name type="synonym">Lychnis saponaria</name>
    <dbReference type="NCBI Taxonomy" id="3572"/>
    <lineage>
        <taxon>Eukaryota</taxon>
        <taxon>Viridiplantae</taxon>
        <taxon>Streptophyta</taxon>
        <taxon>Embryophyta</taxon>
        <taxon>Tracheophyta</taxon>
        <taxon>Spermatophyta</taxon>
        <taxon>Magnoliopsida</taxon>
        <taxon>eudicotyledons</taxon>
        <taxon>Gunneridae</taxon>
        <taxon>Pentapetalae</taxon>
        <taxon>Caryophyllales</taxon>
        <taxon>Caryophyllaceae</taxon>
        <taxon>Caryophylleae</taxon>
        <taxon>Saponaria</taxon>
    </lineage>
</organism>